<evidence type="ECO:0000259" key="2">
    <source>
        <dbReference type="Pfam" id="PF07734"/>
    </source>
</evidence>
<comment type="caution">
    <text evidence="3">The sequence shown here is derived from an EMBL/GenBank/DDBJ whole genome shotgun (WGS) entry which is preliminary data.</text>
</comment>
<dbReference type="InterPro" id="IPR050796">
    <property type="entry name" value="SCF_F-box_component"/>
</dbReference>
<dbReference type="InterPro" id="IPR006527">
    <property type="entry name" value="F-box-assoc_dom_typ1"/>
</dbReference>
<dbReference type="PANTHER" id="PTHR31672:SF13">
    <property type="entry name" value="F-BOX PROTEIN CPR30-LIKE"/>
    <property type="match status" value="1"/>
</dbReference>
<gene>
    <name evidence="3" type="ORF">RHGRI_009893</name>
</gene>
<protein>
    <recommendedName>
        <fullName evidence="2">F-box associated beta-propeller type 1 domain-containing protein</fullName>
    </recommendedName>
</protein>
<feature type="region of interest" description="Disordered" evidence="1">
    <location>
        <begin position="1"/>
        <end position="45"/>
    </location>
</feature>
<dbReference type="EMBL" id="JACTNZ010000004">
    <property type="protein sequence ID" value="KAG5551626.1"/>
    <property type="molecule type" value="Genomic_DNA"/>
</dbReference>
<dbReference type="AlphaFoldDB" id="A0AAV6KGF4"/>
<evidence type="ECO:0000313" key="3">
    <source>
        <dbReference type="EMBL" id="KAG5551626.1"/>
    </source>
</evidence>
<organism evidence="3 4">
    <name type="scientific">Rhododendron griersonianum</name>
    <dbReference type="NCBI Taxonomy" id="479676"/>
    <lineage>
        <taxon>Eukaryota</taxon>
        <taxon>Viridiplantae</taxon>
        <taxon>Streptophyta</taxon>
        <taxon>Embryophyta</taxon>
        <taxon>Tracheophyta</taxon>
        <taxon>Spermatophyta</taxon>
        <taxon>Magnoliopsida</taxon>
        <taxon>eudicotyledons</taxon>
        <taxon>Gunneridae</taxon>
        <taxon>Pentapetalae</taxon>
        <taxon>asterids</taxon>
        <taxon>Ericales</taxon>
        <taxon>Ericaceae</taxon>
        <taxon>Ericoideae</taxon>
        <taxon>Rhodoreae</taxon>
        <taxon>Rhododendron</taxon>
    </lineage>
</organism>
<keyword evidence="4" id="KW-1185">Reference proteome</keyword>
<dbReference type="PANTHER" id="PTHR31672">
    <property type="entry name" value="BNACNNG10540D PROTEIN"/>
    <property type="match status" value="1"/>
</dbReference>
<evidence type="ECO:0000256" key="1">
    <source>
        <dbReference type="SAM" id="MobiDB-lite"/>
    </source>
</evidence>
<dbReference type="NCBIfam" id="TIGR01640">
    <property type="entry name" value="F_box_assoc_1"/>
    <property type="match status" value="1"/>
</dbReference>
<name>A0AAV6KGF4_9ERIC</name>
<feature type="domain" description="F-box associated beta-propeller type 1" evidence="2">
    <location>
        <begin position="133"/>
        <end position="255"/>
    </location>
</feature>
<dbReference type="Pfam" id="PF07734">
    <property type="entry name" value="FBA_1"/>
    <property type="match status" value="1"/>
</dbReference>
<evidence type="ECO:0000313" key="4">
    <source>
        <dbReference type="Proteomes" id="UP000823749"/>
    </source>
</evidence>
<accession>A0AAV6KGF4</accession>
<reference evidence="3" key="1">
    <citation type="submission" date="2020-08" db="EMBL/GenBank/DDBJ databases">
        <title>Plant Genome Project.</title>
        <authorList>
            <person name="Zhang R.-G."/>
        </authorList>
    </citation>
    <scope>NUCLEOTIDE SEQUENCE</scope>
    <source>
        <strain evidence="3">WSP0</strain>
        <tissue evidence="3">Leaf</tissue>
    </source>
</reference>
<feature type="compositionally biased region" description="Pro residues" evidence="1">
    <location>
        <begin position="1"/>
        <end position="13"/>
    </location>
</feature>
<sequence>MNPPASDTPPPPSTDSVSQSTEETNHLERSTKKIKRDHPESSIPVEICPMESEIEGNPSEVAKASQMEDSPMEHQREIRAAIKEIPKPTEKARSFENSDIVFDSVWRVCKTWRKLTLERYFAELHHSRFPLSLISYYKATDQYKVLRYTITNGQTRLLEIDIYTLGIDDEWRSLGETAPAPAILTSELVFLNGALHWIGFQDSWLICYFDIEKEQFGSFPLPSHIGDAGKYLGVVDNQLYIRNEQFGVRKFWMMKHYGNFGSWTLECGFLEPLIFLKDGSLLMSDIEAISRNGSLASYNPQTSSLQWINCDGLRLLRGATYAYVPSFFSPMDALA</sequence>
<dbReference type="InterPro" id="IPR017451">
    <property type="entry name" value="F-box-assoc_interact_dom"/>
</dbReference>
<proteinExistence type="predicted"/>
<dbReference type="Proteomes" id="UP000823749">
    <property type="component" value="Chromosome 4"/>
</dbReference>